<dbReference type="Proteomes" id="UP000681967">
    <property type="component" value="Unassembled WGS sequence"/>
</dbReference>
<comment type="caution">
    <text evidence="3">The sequence shown here is derived from an EMBL/GenBank/DDBJ whole genome shotgun (WGS) entry which is preliminary data.</text>
</comment>
<gene>
    <name evidence="2" type="ORF">BYL167_LOCUS48043</name>
    <name evidence="3" type="ORF">GIL414_LOCUS54459</name>
    <name evidence="1" type="ORF">SMN809_LOCUS40465</name>
</gene>
<organism evidence="3 4">
    <name type="scientific">Rotaria magnacalcarata</name>
    <dbReference type="NCBI Taxonomy" id="392030"/>
    <lineage>
        <taxon>Eukaryota</taxon>
        <taxon>Metazoa</taxon>
        <taxon>Spiralia</taxon>
        <taxon>Gnathifera</taxon>
        <taxon>Rotifera</taxon>
        <taxon>Eurotatoria</taxon>
        <taxon>Bdelloidea</taxon>
        <taxon>Philodinida</taxon>
        <taxon>Philodinidae</taxon>
        <taxon>Rotaria</taxon>
    </lineage>
</organism>
<evidence type="ECO:0000313" key="1">
    <source>
        <dbReference type="EMBL" id="CAF4635528.1"/>
    </source>
</evidence>
<dbReference type="Proteomes" id="UP000676336">
    <property type="component" value="Unassembled WGS sequence"/>
</dbReference>
<dbReference type="EMBL" id="CAJOBI010111591">
    <property type="protein sequence ID" value="CAF4635528.1"/>
    <property type="molecule type" value="Genomic_DNA"/>
</dbReference>
<evidence type="ECO:0000313" key="2">
    <source>
        <dbReference type="EMBL" id="CAF4798688.1"/>
    </source>
</evidence>
<evidence type="ECO:0000313" key="4">
    <source>
        <dbReference type="Proteomes" id="UP000681720"/>
    </source>
</evidence>
<evidence type="ECO:0000313" key="3">
    <source>
        <dbReference type="EMBL" id="CAF4953609.1"/>
    </source>
</evidence>
<dbReference type="AlphaFoldDB" id="A0A8S3CZI2"/>
<feature type="non-terminal residue" evidence="3">
    <location>
        <position position="47"/>
    </location>
</feature>
<name>A0A8S3CZI2_9BILA</name>
<dbReference type="EMBL" id="CAJOBH010139674">
    <property type="protein sequence ID" value="CAF4798688.1"/>
    <property type="molecule type" value="Genomic_DNA"/>
</dbReference>
<protein>
    <submittedName>
        <fullName evidence="3">Uncharacterized protein</fullName>
    </submittedName>
</protein>
<proteinExistence type="predicted"/>
<dbReference type="EMBL" id="CAJOBJ010191098">
    <property type="protein sequence ID" value="CAF4953609.1"/>
    <property type="molecule type" value="Genomic_DNA"/>
</dbReference>
<sequence length="47" mass="5549">MAFAENNPLNFNIISWDTISSYLKENIQIKRSDNWLQLLNERVANSH</sequence>
<dbReference type="Proteomes" id="UP000681720">
    <property type="component" value="Unassembled WGS sequence"/>
</dbReference>
<reference evidence="3" key="1">
    <citation type="submission" date="2021-02" db="EMBL/GenBank/DDBJ databases">
        <authorList>
            <person name="Nowell W R."/>
        </authorList>
    </citation>
    <scope>NUCLEOTIDE SEQUENCE</scope>
</reference>
<accession>A0A8S3CZI2</accession>